<dbReference type="EMBL" id="BAAAFE010000004">
    <property type="protein sequence ID" value="GAA0862878.1"/>
    <property type="molecule type" value="Genomic_DNA"/>
</dbReference>
<name>A0ABN1M1F8_9SPHN</name>
<feature type="transmembrane region" description="Helical" evidence="1">
    <location>
        <begin position="34"/>
        <end position="53"/>
    </location>
</feature>
<accession>A0ABN1M1F8</accession>
<keyword evidence="1" id="KW-0472">Membrane</keyword>
<dbReference type="RefSeq" id="WP_215353598.1">
    <property type="nucleotide sequence ID" value="NZ_BAAAFE010000004.1"/>
</dbReference>
<organism evidence="2 3">
    <name type="scientific">Sphingopyxis soli</name>
    <dbReference type="NCBI Taxonomy" id="592051"/>
    <lineage>
        <taxon>Bacteria</taxon>
        <taxon>Pseudomonadati</taxon>
        <taxon>Pseudomonadota</taxon>
        <taxon>Alphaproteobacteria</taxon>
        <taxon>Sphingomonadales</taxon>
        <taxon>Sphingomonadaceae</taxon>
        <taxon>Sphingopyxis</taxon>
    </lineage>
</organism>
<feature type="transmembrane region" description="Helical" evidence="1">
    <location>
        <begin position="59"/>
        <end position="77"/>
    </location>
</feature>
<reference evidence="2 3" key="1">
    <citation type="journal article" date="2019" name="Int. J. Syst. Evol. Microbiol.">
        <title>The Global Catalogue of Microorganisms (GCM) 10K type strain sequencing project: providing services to taxonomists for standard genome sequencing and annotation.</title>
        <authorList>
            <consortium name="The Broad Institute Genomics Platform"/>
            <consortium name="The Broad Institute Genome Sequencing Center for Infectious Disease"/>
            <person name="Wu L."/>
            <person name="Ma J."/>
        </authorList>
    </citation>
    <scope>NUCLEOTIDE SEQUENCE [LARGE SCALE GENOMIC DNA]</scope>
    <source>
        <strain evidence="2 3">JCM 15910</strain>
    </source>
</reference>
<gene>
    <name evidence="2" type="ORF">GCM10009115_11250</name>
</gene>
<dbReference type="Proteomes" id="UP001500738">
    <property type="component" value="Unassembled WGS sequence"/>
</dbReference>
<feature type="transmembrane region" description="Helical" evidence="1">
    <location>
        <begin position="6"/>
        <end position="22"/>
    </location>
</feature>
<keyword evidence="1" id="KW-1133">Transmembrane helix</keyword>
<protein>
    <submittedName>
        <fullName evidence="2">Uncharacterized protein</fullName>
    </submittedName>
</protein>
<keyword evidence="1" id="KW-0812">Transmembrane</keyword>
<evidence type="ECO:0000313" key="2">
    <source>
        <dbReference type="EMBL" id="GAA0862878.1"/>
    </source>
</evidence>
<sequence>MSHTAIMLIAALGLLIGLRLLVRDKARATRAFLVLWLLVSIANLLYGVLGAGYGWGEEAVVWLFVFGLPAAVALIAARVGG</sequence>
<comment type="caution">
    <text evidence="2">The sequence shown here is derived from an EMBL/GenBank/DDBJ whole genome shotgun (WGS) entry which is preliminary data.</text>
</comment>
<evidence type="ECO:0000313" key="3">
    <source>
        <dbReference type="Proteomes" id="UP001500738"/>
    </source>
</evidence>
<keyword evidence="3" id="KW-1185">Reference proteome</keyword>
<evidence type="ECO:0000256" key="1">
    <source>
        <dbReference type="SAM" id="Phobius"/>
    </source>
</evidence>
<proteinExistence type="predicted"/>